<dbReference type="Gene3D" id="1.10.8.60">
    <property type="match status" value="1"/>
</dbReference>
<proteinExistence type="predicted"/>
<dbReference type="Pfam" id="PF00072">
    <property type="entry name" value="Response_reg"/>
    <property type="match status" value="1"/>
</dbReference>
<dbReference type="InterPro" id="IPR003593">
    <property type="entry name" value="AAA+_ATPase"/>
</dbReference>
<sequence>MARIIVIEDNVVYCTFICNLLAKEGFETEHAYHLSTARKLLMKMEEDDIVLADLRLPDGDSISLVRWMRENDRRQTFIVMTDYAEVHTAVESMKLGSTDYIPKQLIEDKLVPLLRSIRKEAEKRKASRTTIFKREGKAFLEIARKTRLVAPTRMSVLITGENGTGKEHVAQAIHARGRCSDKPFVAVDCGSLSDTLAASAFLGHVKGAFTGADTDRTGYFREAEGGTLFLDEIGNLSPDTQQMLLRVIQERRYRPVGAKSDVSSNVRIIAATNENLYEAVAEKRFRQDLLYRIQEYVITVPPLRDCQEDIMPLAEFFREQGNTEFGRKVTGFDASARKALLTHPWPGNVRELKQKILAAVLQAGSDVITGEDLELDGEQSTSSIGFTLKNGEEEKERIERALKQADGNKRLAAKLLGIGRTTLYNKLDEYGLNDA</sequence>
<feature type="domain" description="Response regulatory" evidence="7">
    <location>
        <begin position="3"/>
        <end position="118"/>
    </location>
</feature>
<dbReference type="SUPFAM" id="SSF52540">
    <property type="entry name" value="P-loop containing nucleoside triphosphate hydrolases"/>
    <property type="match status" value="1"/>
</dbReference>
<dbReference type="PROSITE" id="PS50045">
    <property type="entry name" value="SIGMA54_INTERACT_4"/>
    <property type="match status" value="1"/>
</dbReference>
<dbReference type="PANTHER" id="PTHR32071">
    <property type="entry name" value="TRANSCRIPTIONAL REGULATORY PROTEIN"/>
    <property type="match status" value="1"/>
</dbReference>
<evidence type="ECO:0000313" key="9">
    <source>
        <dbReference type="EMBL" id="RHL33328.1"/>
    </source>
</evidence>
<dbReference type="PRINTS" id="PR01590">
    <property type="entry name" value="HTHFIS"/>
</dbReference>
<dbReference type="SMART" id="SM00448">
    <property type="entry name" value="REC"/>
    <property type="match status" value="1"/>
</dbReference>
<dbReference type="GO" id="GO:0000160">
    <property type="term" value="P:phosphorelay signal transduction system"/>
    <property type="evidence" value="ECO:0007669"/>
    <property type="project" value="InterPro"/>
</dbReference>
<dbReference type="InterPro" id="IPR009057">
    <property type="entry name" value="Homeodomain-like_sf"/>
</dbReference>
<evidence type="ECO:0000313" key="10">
    <source>
        <dbReference type="Proteomes" id="UP000261210"/>
    </source>
</evidence>
<organism evidence="8 10">
    <name type="scientific">Bacteroides xylanisolvens</name>
    <dbReference type="NCBI Taxonomy" id="371601"/>
    <lineage>
        <taxon>Bacteria</taxon>
        <taxon>Pseudomonadati</taxon>
        <taxon>Bacteroidota</taxon>
        <taxon>Bacteroidia</taxon>
        <taxon>Bacteroidales</taxon>
        <taxon>Bacteroidaceae</taxon>
        <taxon>Bacteroides</taxon>
    </lineage>
</organism>
<comment type="caution">
    <text evidence="8">The sequence shown here is derived from an EMBL/GenBank/DDBJ whole genome shotgun (WGS) entry which is preliminary data.</text>
</comment>
<dbReference type="Gene3D" id="3.40.50.2300">
    <property type="match status" value="1"/>
</dbReference>
<evidence type="ECO:0000313" key="8">
    <source>
        <dbReference type="EMBL" id="RGK66540.1"/>
    </source>
</evidence>
<dbReference type="InterPro" id="IPR025943">
    <property type="entry name" value="Sigma_54_int_dom_ATP-bd_2"/>
</dbReference>
<dbReference type="Pfam" id="PF02954">
    <property type="entry name" value="HTH_8"/>
    <property type="match status" value="1"/>
</dbReference>
<evidence type="ECO:0000256" key="2">
    <source>
        <dbReference type="ARBA" id="ARBA00022840"/>
    </source>
</evidence>
<dbReference type="FunFam" id="3.40.50.300:FF:000006">
    <property type="entry name" value="DNA-binding transcriptional regulator NtrC"/>
    <property type="match status" value="1"/>
</dbReference>
<dbReference type="InterPro" id="IPR058031">
    <property type="entry name" value="AAA_lid_NorR"/>
</dbReference>
<dbReference type="AlphaFoldDB" id="A0A3E4NNN6"/>
<evidence type="ECO:0000256" key="4">
    <source>
        <dbReference type="ARBA" id="ARBA00023163"/>
    </source>
</evidence>
<name>A0A3E4NNN6_9BACE</name>
<dbReference type="SUPFAM" id="SSF52172">
    <property type="entry name" value="CheY-like"/>
    <property type="match status" value="1"/>
</dbReference>
<dbReference type="PROSITE" id="PS00676">
    <property type="entry name" value="SIGMA54_INTERACT_2"/>
    <property type="match status" value="1"/>
</dbReference>
<evidence type="ECO:0000256" key="5">
    <source>
        <dbReference type="PROSITE-ProRule" id="PRU00169"/>
    </source>
</evidence>
<dbReference type="InterPro" id="IPR002197">
    <property type="entry name" value="HTH_Fis"/>
</dbReference>
<dbReference type="Pfam" id="PF00158">
    <property type="entry name" value="Sigma54_activat"/>
    <property type="match status" value="1"/>
</dbReference>
<dbReference type="Pfam" id="PF25601">
    <property type="entry name" value="AAA_lid_14"/>
    <property type="match status" value="1"/>
</dbReference>
<gene>
    <name evidence="9" type="ORF">DW027_22570</name>
    <name evidence="8" type="ORF">DXD03_03530</name>
</gene>
<dbReference type="EMBL" id="QROO01000038">
    <property type="protein sequence ID" value="RHL33328.1"/>
    <property type="molecule type" value="Genomic_DNA"/>
</dbReference>
<evidence type="ECO:0000313" key="11">
    <source>
        <dbReference type="Proteomes" id="UP000284495"/>
    </source>
</evidence>
<keyword evidence="2" id="KW-0067">ATP-binding</keyword>
<dbReference type="Gene3D" id="3.40.50.300">
    <property type="entry name" value="P-loop containing nucleotide triphosphate hydrolases"/>
    <property type="match status" value="1"/>
</dbReference>
<dbReference type="InterPro" id="IPR011006">
    <property type="entry name" value="CheY-like_superfamily"/>
</dbReference>
<dbReference type="Proteomes" id="UP000284495">
    <property type="component" value="Unassembled WGS sequence"/>
</dbReference>
<dbReference type="Proteomes" id="UP000261210">
    <property type="component" value="Unassembled WGS sequence"/>
</dbReference>
<evidence type="ECO:0000256" key="1">
    <source>
        <dbReference type="ARBA" id="ARBA00022741"/>
    </source>
</evidence>
<dbReference type="GO" id="GO:0043565">
    <property type="term" value="F:sequence-specific DNA binding"/>
    <property type="evidence" value="ECO:0007669"/>
    <property type="project" value="InterPro"/>
</dbReference>
<keyword evidence="3" id="KW-0805">Transcription regulation</keyword>
<protein>
    <submittedName>
        <fullName evidence="8">Sigma-54-dependent Fis family transcriptional regulator</fullName>
    </submittedName>
</protein>
<evidence type="ECO:0000259" key="6">
    <source>
        <dbReference type="PROSITE" id="PS50045"/>
    </source>
</evidence>
<dbReference type="SMART" id="SM00382">
    <property type="entry name" value="AAA"/>
    <property type="match status" value="1"/>
</dbReference>
<keyword evidence="4" id="KW-0804">Transcription</keyword>
<dbReference type="InterPro" id="IPR001789">
    <property type="entry name" value="Sig_transdc_resp-reg_receiver"/>
</dbReference>
<dbReference type="InterPro" id="IPR027417">
    <property type="entry name" value="P-loop_NTPase"/>
</dbReference>
<dbReference type="PROSITE" id="PS50110">
    <property type="entry name" value="RESPONSE_REGULATORY"/>
    <property type="match status" value="1"/>
</dbReference>
<dbReference type="EMBL" id="QSQU01000004">
    <property type="protein sequence ID" value="RGK66540.1"/>
    <property type="molecule type" value="Genomic_DNA"/>
</dbReference>
<reference evidence="10 11" key="1">
    <citation type="submission" date="2018-08" db="EMBL/GenBank/DDBJ databases">
        <title>A genome reference for cultivated species of the human gut microbiota.</title>
        <authorList>
            <person name="Zou Y."/>
            <person name="Xue W."/>
            <person name="Luo G."/>
        </authorList>
    </citation>
    <scope>NUCLEOTIDE SEQUENCE [LARGE SCALE GENOMIC DNA]</scope>
    <source>
        <strain evidence="9 11">AF38-2</strain>
        <strain evidence="8 10">TF10-34</strain>
    </source>
</reference>
<dbReference type="PANTHER" id="PTHR32071:SF14">
    <property type="entry name" value="TRANSCRIPTIONAL REGULATORY PROTEIN RTCR"/>
    <property type="match status" value="1"/>
</dbReference>
<dbReference type="RefSeq" id="WP_117683465.1">
    <property type="nucleotide sequence ID" value="NZ_JAASHA010000017.1"/>
</dbReference>
<feature type="domain" description="Sigma-54 factor interaction" evidence="6">
    <location>
        <begin position="132"/>
        <end position="361"/>
    </location>
</feature>
<dbReference type="Gene3D" id="1.10.10.60">
    <property type="entry name" value="Homeodomain-like"/>
    <property type="match status" value="1"/>
</dbReference>
<evidence type="ECO:0000256" key="3">
    <source>
        <dbReference type="ARBA" id="ARBA00023015"/>
    </source>
</evidence>
<dbReference type="CDD" id="cd00156">
    <property type="entry name" value="REC"/>
    <property type="match status" value="1"/>
</dbReference>
<dbReference type="GO" id="GO:0005524">
    <property type="term" value="F:ATP binding"/>
    <property type="evidence" value="ECO:0007669"/>
    <property type="project" value="UniProtKB-KW"/>
</dbReference>
<accession>A0A3E4NNN6</accession>
<dbReference type="InterPro" id="IPR002078">
    <property type="entry name" value="Sigma_54_int"/>
</dbReference>
<evidence type="ECO:0000259" key="7">
    <source>
        <dbReference type="PROSITE" id="PS50110"/>
    </source>
</evidence>
<keyword evidence="5" id="KW-0597">Phosphoprotein</keyword>
<feature type="modified residue" description="4-aspartylphosphate" evidence="5">
    <location>
        <position position="53"/>
    </location>
</feature>
<dbReference type="SUPFAM" id="SSF46689">
    <property type="entry name" value="Homeodomain-like"/>
    <property type="match status" value="1"/>
</dbReference>
<dbReference type="CDD" id="cd00009">
    <property type="entry name" value="AAA"/>
    <property type="match status" value="1"/>
</dbReference>
<dbReference type="GO" id="GO:0006355">
    <property type="term" value="P:regulation of DNA-templated transcription"/>
    <property type="evidence" value="ECO:0007669"/>
    <property type="project" value="InterPro"/>
</dbReference>
<keyword evidence="1" id="KW-0547">Nucleotide-binding</keyword>